<protein>
    <submittedName>
        <fullName evidence="1">Uncharacterized protein</fullName>
    </submittedName>
</protein>
<feature type="non-terminal residue" evidence="1">
    <location>
        <position position="1"/>
    </location>
</feature>
<reference evidence="1 2" key="1">
    <citation type="journal article" date="2018" name="MBio">
        <title>Comparative Genomics Reveals the Core Gene Toolbox for the Fungus-Insect Symbiosis.</title>
        <authorList>
            <person name="Wang Y."/>
            <person name="Stata M."/>
            <person name="Wang W."/>
            <person name="Stajich J.E."/>
            <person name="White M.M."/>
            <person name="Moncalvo J.M."/>
        </authorList>
    </citation>
    <scope>NUCLEOTIDE SEQUENCE [LARGE SCALE GENOMIC DNA]</scope>
    <source>
        <strain evidence="1 2">SC-DP-2</strain>
    </source>
</reference>
<keyword evidence="2" id="KW-1185">Reference proteome</keyword>
<organism evidence="1 2">
    <name type="scientific">Smittium megazygosporum</name>
    <dbReference type="NCBI Taxonomy" id="133381"/>
    <lineage>
        <taxon>Eukaryota</taxon>
        <taxon>Fungi</taxon>
        <taxon>Fungi incertae sedis</taxon>
        <taxon>Zoopagomycota</taxon>
        <taxon>Kickxellomycotina</taxon>
        <taxon>Harpellomycetes</taxon>
        <taxon>Harpellales</taxon>
        <taxon>Legeriomycetaceae</taxon>
        <taxon>Smittium</taxon>
    </lineage>
</organism>
<evidence type="ECO:0000313" key="2">
    <source>
        <dbReference type="Proteomes" id="UP000245609"/>
    </source>
</evidence>
<sequence length="53" mass="6379">WGFKMSDSKEKSNLPGFVKEPYVEDRSRLELLYVLWEATTGIYICDPWEKFLY</sequence>
<dbReference type="Proteomes" id="UP000245609">
    <property type="component" value="Unassembled WGS sequence"/>
</dbReference>
<feature type="non-terminal residue" evidence="1">
    <location>
        <position position="53"/>
    </location>
</feature>
<dbReference type="AlphaFoldDB" id="A0A2T9YEF2"/>
<proteinExistence type="predicted"/>
<comment type="caution">
    <text evidence="1">The sequence shown here is derived from an EMBL/GenBank/DDBJ whole genome shotgun (WGS) entry which is preliminary data.</text>
</comment>
<dbReference type="EMBL" id="MBFS01002933">
    <property type="protein sequence ID" value="PVU90713.1"/>
    <property type="molecule type" value="Genomic_DNA"/>
</dbReference>
<evidence type="ECO:0000313" key="1">
    <source>
        <dbReference type="EMBL" id="PVU90713.1"/>
    </source>
</evidence>
<name>A0A2T9YEF2_9FUNG</name>
<accession>A0A2T9YEF2</accession>
<gene>
    <name evidence="1" type="ORF">BB560_006182</name>
</gene>